<evidence type="ECO:0000313" key="2">
    <source>
        <dbReference type="EMBL" id="CAI9179292.1"/>
    </source>
</evidence>
<dbReference type="EMBL" id="OX459945">
    <property type="protein sequence ID" value="CAI9179292.1"/>
    <property type="molecule type" value="Genomic_DNA"/>
</dbReference>
<evidence type="ECO:0000313" key="3">
    <source>
        <dbReference type="Proteomes" id="UP001176941"/>
    </source>
</evidence>
<feature type="compositionally biased region" description="Basic and acidic residues" evidence="1">
    <location>
        <begin position="68"/>
        <end position="81"/>
    </location>
</feature>
<accession>A0ABN9A2W0</accession>
<protein>
    <submittedName>
        <fullName evidence="2">Uncharacterized protein</fullName>
    </submittedName>
</protein>
<feature type="region of interest" description="Disordered" evidence="1">
    <location>
        <begin position="28"/>
        <end position="82"/>
    </location>
</feature>
<reference evidence="2" key="1">
    <citation type="submission" date="2023-04" db="EMBL/GenBank/DDBJ databases">
        <authorList>
            <consortium name="ELIXIR-Norway"/>
        </authorList>
    </citation>
    <scope>NUCLEOTIDE SEQUENCE [LARGE SCALE GENOMIC DNA]</scope>
</reference>
<evidence type="ECO:0000256" key="1">
    <source>
        <dbReference type="SAM" id="MobiDB-lite"/>
    </source>
</evidence>
<organism evidence="2 3">
    <name type="scientific">Rangifer tarandus platyrhynchus</name>
    <name type="common">Svalbard reindeer</name>
    <dbReference type="NCBI Taxonomy" id="3082113"/>
    <lineage>
        <taxon>Eukaryota</taxon>
        <taxon>Metazoa</taxon>
        <taxon>Chordata</taxon>
        <taxon>Craniata</taxon>
        <taxon>Vertebrata</taxon>
        <taxon>Euteleostomi</taxon>
        <taxon>Mammalia</taxon>
        <taxon>Eutheria</taxon>
        <taxon>Laurasiatheria</taxon>
        <taxon>Artiodactyla</taxon>
        <taxon>Ruminantia</taxon>
        <taxon>Pecora</taxon>
        <taxon>Cervidae</taxon>
        <taxon>Odocoileinae</taxon>
        <taxon>Rangifer</taxon>
    </lineage>
</organism>
<dbReference type="Proteomes" id="UP001176941">
    <property type="component" value="Chromosome 9"/>
</dbReference>
<name>A0ABN9A2W0_RANTA</name>
<proteinExistence type="predicted"/>
<sequence length="166" mass="17277">MTGSLLLGYKSPSKMMTVCPHHKDLILEETVQSGGSSPEPRKQPPKTASVTAASLLKPPGSSAFSGHDSLRPKNNYTDRRNGPKKALSYLLIAYGQNAGNLTPGQPFIESPSSPALATSLSNASPRCSAFLSASARPFLFPSPSQLCSAASGHVTVPRGGAVQAKT</sequence>
<gene>
    <name evidence="2" type="ORF">MRATA1EN1_LOCUS28254</name>
</gene>
<keyword evidence="3" id="KW-1185">Reference proteome</keyword>